<dbReference type="AlphaFoldDB" id="A0A6C0KBA8"/>
<proteinExistence type="predicted"/>
<evidence type="ECO:0000313" key="1">
    <source>
        <dbReference type="EMBL" id="QHU14110.1"/>
    </source>
</evidence>
<dbReference type="EMBL" id="MN740830">
    <property type="protein sequence ID" value="QHU14110.1"/>
    <property type="molecule type" value="Genomic_DNA"/>
</dbReference>
<sequence>MAFVFIRCGLFQIRFSESGSDEPTFCRNEICLYNDC</sequence>
<organism evidence="1">
    <name type="scientific">viral metagenome</name>
    <dbReference type="NCBI Taxonomy" id="1070528"/>
    <lineage>
        <taxon>unclassified sequences</taxon>
        <taxon>metagenomes</taxon>
        <taxon>organismal metagenomes</taxon>
    </lineage>
</organism>
<accession>A0A6C0KBA8</accession>
<name>A0A6C0KBA8_9ZZZZ</name>
<protein>
    <submittedName>
        <fullName evidence="1">Uncharacterized protein</fullName>
    </submittedName>
</protein>
<reference evidence="1" key="1">
    <citation type="journal article" date="2020" name="Nature">
        <title>Giant virus diversity and host interactions through global metagenomics.</title>
        <authorList>
            <person name="Schulz F."/>
            <person name="Roux S."/>
            <person name="Paez-Espino D."/>
            <person name="Jungbluth S."/>
            <person name="Walsh D.A."/>
            <person name="Denef V.J."/>
            <person name="McMahon K.D."/>
            <person name="Konstantinidis K.T."/>
            <person name="Eloe-Fadrosh E.A."/>
            <person name="Kyrpides N.C."/>
            <person name="Woyke T."/>
        </authorList>
    </citation>
    <scope>NUCLEOTIDE SEQUENCE</scope>
    <source>
        <strain evidence="1">GVMAG-S-1101182-85</strain>
    </source>
</reference>